<evidence type="ECO:0000256" key="2">
    <source>
        <dbReference type="ARBA" id="ARBA00022473"/>
    </source>
</evidence>
<evidence type="ECO:0000256" key="10">
    <source>
        <dbReference type="PROSITE-ProRule" id="PRU00070"/>
    </source>
</evidence>
<name>A0A6S7KKY5_PARCT</name>
<evidence type="ECO:0000256" key="4">
    <source>
        <dbReference type="ARBA" id="ARBA00022724"/>
    </source>
</evidence>
<evidence type="ECO:0000313" key="12">
    <source>
        <dbReference type="EMBL" id="CAB4028913.1"/>
    </source>
</evidence>
<keyword evidence="13" id="KW-1185">Reference proteome</keyword>
<dbReference type="InterPro" id="IPR036407">
    <property type="entry name" value="DM_DNA-bd_sf"/>
</dbReference>
<keyword evidence="5 10" id="KW-0862">Zinc</keyword>
<dbReference type="InterPro" id="IPR001523">
    <property type="entry name" value="Paired_dom"/>
</dbReference>
<evidence type="ECO:0000256" key="6">
    <source>
        <dbReference type="ARBA" id="ARBA00023015"/>
    </source>
</evidence>
<dbReference type="PROSITE" id="PS40000">
    <property type="entry name" value="DM_1"/>
    <property type="match status" value="1"/>
</dbReference>
<dbReference type="FunFam" id="1.10.10.10:FF:000013">
    <property type="entry name" value="Paired box 8 isoform 1"/>
    <property type="match status" value="1"/>
</dbReference>
<dbReference type="PROSITE" id="PS50809">
    <property type="entry name" value="DM_2"/>
    <property type="match status" value="1"/>
</dbReference>
<feature type="region of interest" description="Disordered" evidence="11">
    <location>
        <begin position="109"/>
        <end position="144"/>
    </location>
</feature>
<keyword evidence="7 10" id="KW-0238">DNA-binding</keyword>
<dbReference type="Pfam" id="PF00292">
    <property type="entry name" value="PAX"/>
    <property type="match status" value="1"/>
</dbReference>
<feature type="non-terminal residue" evidence="12">
    <location>
        <position position="1"/>
    </location>
</feature>
<dbReference type="GO" id="GO:0000978">
    <property type="term" value="F:RNA polymerase II cis-regulatory region sequence-specific DNA binding"/>
    <property type="evidence" value="ECO:0007669"/>
    <property type="project" value="TreeGrafter"/>
</dbReference>
<evidence type="ECO:0000256" key="5">
    <source>
        <dbReference type="ARBA" id="ARBA00022833"/>
    </source>
</evidence>
<dbReference type="GO" id="GO:0000981">
    <property type="term" value="F:DNA-binding transcription factor activity, RNA polymerase II-specific"/>
    <property type="evidence" value="ECO:0007669"/>
    <property type="project" value="TreeGrafter"/>
</dbReference>
<dbReference type="Pfam" id="PF00751">
    <property type="entry name" value="DM"/>
    <property type="match status" value="1"/>
</dbReference>
<feature type="compositionally biased region" description="Polar residues" evidence="11">
    <location>
        <begin position="129"/>
        <end position="144"/>
    </location>
</feature>
<evidence type="ECO:0000256" key="9">
    <source>
        <dbReference type="ARBA" id="ARBA00023242"/>
    </source>
</evidence>
<evidence type="ECO:0000256" key="11">
    <source>
        <dbReference type="SAM" id="MobiDB-lite"/>
    </source>
</evidence>
<keyword evidence="2" id="KW-0217">Developmental protein</keyword>
<comment type="subcellular location">
    <subcellularLocation>
        <location evidence="1 10">Nucleus</location>
    </subcellularLocation>
</comment>
<dbReference type="OrthoDB" id="5983501at2759"/>
<dbReference type="GO" id="GO:0046872">
    <property type="term" value="F:metal ion binding"/>
    <property type="evidence" value="ECO:0007669"/>
    <property type="project" value="UniProtKB-KW"/>
</dbReference>
<dbReference type="SMART" id="SM00301">
    <property type="entry name" value="DM"/>
    <property type="match status" value="1"/>
</dbReference>
<dbReference type="InterPro" id="IPR043565">
    <property type="entry name" value="PAX_fam"/>
</dbReference>
<dbReference type="FunFam" id="1.10.10.10:FF:000003">
    <property type="entry name" value="Paired box protein Pax-6"/>
    <property type="match status" value="1"/>
</dbReference>
<dbReference type="AlphaFoldDB" id="A0A6S7KKY5"/>
<proteinExistence type="predicted"/>
<gene>
    <name evidence="12" type="ORF">PACLA_8A051986</name>
</gene>
<dbReference type="PRINTS" id="PR00027">
    <property type="entry name" value="PAIREDBOX"/>
</dbReference>
<dbReference type="GO" id="GO:0005634">
    <property type="term" value="C:nucleus"/>
    <property type="evidence" value="ECO:0007669"/>
    <property type="project" value="UniProtKB-SubCell"/>
</dbReference>
<dbReference type="PROSITE" id="PS51057">
    <property type="entry name" value="PAIRED_2"/>
    <property type="match status" value="1"/>
</dbReference>
<dbReference type="PANTHER" id="PTHR45636">
    <property type="entry name" value="PAIRED BOX PROTEIN PAX-6-RELATED-RELATED"/>
    <property type="match status" value="1"/>
</dbReference>
<dbReference type="Gene3D" id="1.10.10.10">
    <property type="entry name" value="Winged helix-like DNA-binding domain superfamily/Winged helix DNA-binding domain"/>
    <property type="match status" value="2"/>
</dbReference>
<organism evidence="12 13">
    <name type="scientific">Paramuricea clavata</name>
    <name type="common">Red gorgonian</name>
    <name type="synonym">Violescent sea-whip</name>
    <dbReference type="NCBI Taxonomy" id="317549"/>
    <lineage>
        <taxon>Eukaryota</taxon>
        <taxon>Metazoa</taxon>
        <taxon>Cnidaria</taxon>
        <taxon>Anthozoa</taxon>
        <taxon>Octocorallia</taxon>
        <taxon>Malacalcyonacea</taxon>
        <taxon>Plexauridae</taxon>
        <taxon>Paramuricea</taxon>
    </lineage>
</organism>
<dbReference type="SUPFAM" id="SSF46689">
    <property type="entry name" value="Homeodomain-like"/>
    <property type="match status" value="1"/>
</dbReference>
<keyword evidence="9 10" id="KW-0539">Nucleus</keyword>
<keyword evidence="8" id="KW-0804">Transcription</keyword>
<dbReference type="Proteomes" id="UP001152795">
    <property type="component" value="Unassembled WGS sequence"/>
</dbReference>
<feature type="compositionally biased region" description="Basic and acidic residues" evidence="11">
    <location>
        <begin position="646"/>
        <end position="672"/>
    </location>
</feature>
<protein>
    <submittedName>
        <fullName evidence="12">Transcription factor Pax-A</fullName>
    </submittedName>
</protein>
<dbReference type="InterPro" id="IPR036388">
    <property type="entry name" value="WH-like_DNA-bd_sf"/>
</dbReference>
<dbReference type="PANTHER" id="PTHR45636:SF41">
    <property type="entry name" value="PAIRED BOX PROTEIN PAX-6-RELATED"/>
    <property type="match status" value="1"/>
</dbReference>
<feature type="region of interest" description="Disordered" evidence="11">
    <location>
        <begin position="564"/>
        <end position="679"/>
    </location>
</feature>
<dbReference type="EMBL" id="CACRXK020015821">
    <property type="protein sequence ID" value="CAB4028913.1"/>
    <property type="molecule type" value="Genomic_DNA"/>
</dbReference>
<evidence type="ECO:0000256" key="3">
    <source>
        <dbReference type="ARBA" id="ARBA00022723"/>
    </source>
</evidence>
<feature type="DNA-binding region" description="DM" evidence="10">
    <location>
        <begin position="4"/>
        <end position="51"/>
    </location>
</feature>
<feature type="non-terminal residue" evidence="12">
    <location>
        <position position="679"/>
    </location>
</feature>
<evidence type="ECO:0000256" key="7">
    <source>
        <dbReference type="ARBA" id="ARBA00023125"/>
    </source>
</evidence>
<evidence type="ECO:0000256" key="8">
    <source>
        <dbReference type="ARBA" id="ARBA00023163"/>
    </source>
</evidence>
<dbReference type="SUPFAM" id="SSF82927">
    <property type="entry name" value="Cysteine-rich DNA binding domain, (DM domain)"/>
    <property type="match status" value="1"/>
</dbReference>
<reference evidence="12" key="1">
    <citation type="submission" date="2020-04" db="EMBL/GenBank/DDBJ databases">
        <authorList>
            <person name="Alioto T."/>
            <person name="Alioto T."/>
            <person name="Gomez Garrido J."/>
        </authorList>
    </citation>
    <scope>NUCLEOTIDE SEQUENCE</scope>
    <source>
        <strain evidence="12">A484AB</strain>
    </source>
</reference>
<evidence type="ECO:0000313" key="13">
    <source>
        <dbReference type="Proteomes" id="UP001152795"/>
    </source>
</evidence>
<evidence type="ECO:0000256" key="1">
    <source>
        <dbReference type="ARBA" id="ARBA00004123"/>
    </source>
</evidence>
<dbReference type="InterPro" id="IPR009057">
    <property type="entry name" value="Homeodomain-like_sf"/>
</dbReference>
<accession>A0A6S7KKY5</accession>
<dbReference type="CDD" id="cd00131">
    <property type="entry name" value="PAX"/>
    <property type="match status" value="1"/>
</dbReference>
<sequence>APKCARCRNHGVVSWLKGHKRYCRWKDCTCPQCTLIAERQRVMAAQVALRRQQAQDEDMRAQNTKKINYLNDAQYLIRGSLFCGVVNDPSLSLTNKSIVNGNAVNLKNIKEERTSPQLATSSDEDNDLPTPQSPISEQPSKTNFGQRYETIPTFTSPPRMLQTSGLQIQSPSARKPLHARKRILRLPTDMNSDRDEFINFDSVVVQYIDISNLVVQYISNVVVQYISNLVVQLYISQTWWSSVDISNLVVQCSVDVSNVVVQFGQNPEKSGNFLSAPLIFSFRYLKRGGGPVSYLEVRCTPSLFFSDMFTGKSRIIAFITRCVNGDVSTTKKSDILGAAGNGMPHRGPGGVNQLGGVFVNGRPLPDYMRQRIVELAHVGVRPSEISRQLLVSHGCVSKILGRYYETGSVRPGAIGGSKPKVATPKVVEKILEYKDKNPCIFAWEIRNNLLNDGVCEKSNVPSVSSINRILRNNVAEKEAKAAHDKARAEAQMQAQIQQIHMHAGAASLPQQQFSFSLPQNMFSNGLTAFTNGASLDPSQLQQFQFSEQKYNAENVVHDVSNSLKRDQIEHGHGQISPSSRKDSEDSDDAATGSPGSSSGSSSTSTGEHVRERKRRLSTNSDVDEHGMNGDLNGNDLVKVTRRSPKQHGENGHEAKKMKIHDEAAKNKNEGPRKTKLYFR</sequence>
<keyword evidence="3 10" id="KW-0479">Metal-binding</keyword>
<comment type="caution">
    <text evidence="12">The sequence shown here is derived from an EMBL/GenBank/DDBJ whole genome shotgun (WGS) entry which is preliminary data.</text>
</comment>
<keyword evidence="6" id="KW-0805">Transcription regulation</keyword>
<dbReference type="SMART" id="SM00351">
    <property type="entry name" value="PAX"/>
    <property type="match status" value="1"/>
</dbReference>
<dbReference type="Gene3D" id="4.10.1040.10">
    <property type="entry name" value="DM DNA-binding domain"/>
    <property type="match status" value="1"/>
</dbReference>
<feature type="compositionally biased region" description="Low complexity" evidence="11">
    <location>
        <begin position="589"/>
        <end position="606"/>
    </location>
</feature>
<keyword evidence="4" id="KW-0563">Paired box</keyword>
<dbReference type="InterPro" id="IPR001275">
    <property type="entry name" value="DM_DNA-bd"/>
</dbReference>
<dbReference type="FunFam" id="4.10.1040.10:FF:000001">
    <property type="entry name" value="doublesex- and mab-3-related transcription factor 1"/>
    <property type="match status" value="1"/>
</dbReference>